<keyword evidence="3" id="KW-1185">Reference proteome</keyword>
<keyword evidence="1" id="KW-1133">Transmembrane helix</keyword>
<gene>
    <name evidence="2" type="ORF">J2853_000775</name>
</gene>
<organism evidence="2 3">
    <name type="scientific">Streptosporangium lutulentum</name>
    <dbReference type="NCBI Taxonomy" id="1461250"/>
    <lineage>
        <taxon>Bacteria</taxon>
        <taxon>Bacillati</taxon>
        <taxon>Actinomycetota</taxon>
        <taxon>Actinomycetes</taxon>
        <taxon>Streptosporangiales</taxon>
        <taxon>Streptosporangiaceae</taxon>
        <taxon>Streptosporangium</taxon>
    </lineage>
</organism>
<comment type="caution">
    <text evidence="2">The sequence shown here is derived from an EMBL/GenBank/DDBJ whole genome shotgun (WGS) entry which is preliminary data.</text>
</comment>
<protein>
    <recommendedName>
        <fullName evidence="4">DUF1440 domain-containing protein</fullName>
    </recommendedName>
</protein>
<dbReference type="Proteomes" id="UP001225356">
    <property type="component" value="Unassembled WGS sequence"/>
</dbReference>
<dbReference type="RefSeq" id="WP_307554996.1">
    <property type="nucleotide sequence ID" value="NZ_JAUSQU010000001.1"/>
</dbReference>
<evidence type="ECO:0000313" key="2">
    <source>
        <dbReference type="EMBL" id="MDP9841564.1"/>
    </source>
</evidence>
<dbReference type="EMBL" id="JAUSQU010000001">
    <property type="protein sequence ID" value="MDP9841564.1"/>
    <property type="molecule type" value="Genomic_DNA"/>
</dbReference>
<proteinExistence type="predicted"/>
<dbReference type="Pfam" id="PF20587">
    <property type="entry name" value="DUF6789"/>
    <property type="match status" value="1"/>
</dbReference>
<feature type="transmembrane region" description="Helical" evidence="1">
    <location>
        <begin position="123"/>
        <end position="141"/>
    </location>
</feature>
<reference evidence="2 3" key="1">
    <citation type="submission" date="2023-07" db="EMBL/GenBank/DDBJ databases">
        <title>Sequencing the genomes of 1000 actinobacteria strains.</title>
        <authorList>
            <person name="Klenk H.-P."/>
        </authorList>
    </citation>
    <scope>NUCLEOTIDE SEQUENCE [LARGE SCALE GENOMIC DNA]</scope>
    <source>
        <strain evidence="2 3">DSM 46740</strain>
    </source>
</reference>
<keyword evidence="1" id="KW-0472">Membrane</keyword>
<evidence type="ECO:0000313" key="3">
    <source>
        <dbReference type="Proteomes" id="UP001225356"/>
    </source>
</evidence>
<feature type="transmembrane region" description="Helical" evidence="1">
    <location>
        <begin position="91"/>
        <end position="111"/>
    </location>
</feature>
<evidence type="ECO:0000256" key="1">
    <source>
        <dbReference type="SAM" id="Phobius"/>
    </source>
</evidence>
<accession>A0ABT9Q610</accession>
<feature type="transmembrane region" description="Helical" evidence="1">
    <location>
        <begin position="58"/>
        <end position="79"/>
    </location>
</feature>
<dbReference type="InterPro" id="IPR046739">
    <property type="entry name" value="DUF6789"/>
</dbReference>
<name>A0ABT9Q610_9ACTN</name>
<keyword evidence="1" id="KW-0812">Transmembrane</keyword>
<sequence>MMRDLAEGALGGVLATAVMSAVMLAGDRAGLMGEHPPQRIARAALPGPMHRPKPGEGVLGAAAHFAFGAACGALFAVTVGGRESRPSLGAAYGLAIWIVSYQGWVPGLGIMPPIHRDRPERQAVMAAGHVTYGVVLSFVLNRLRHDGRRSRHPRHDRVMAT</sequence>
<evidence type="ECO:0008006" key="4">
    <source>
        <dbReference type="Google" id="ProtNLM"/>
    </source>
</evidence>